<reference evidence="1 2" key="1">
    <citation type="submission" date="2017-10" db="EMBL/GenBank/DDBJ databases">
        <title>Sequencing the genomes of 1000 actinobacteria strains.</title>
        <authorList>
            <person name="Klenk H.-P."/>
        </authorList>
    </citation>
    <scope>NUCLEOTIDE SEQUENCE [LARGE SCALE GENOMIC DNA]</scope>
    <source>
        <strain evidence="1 2">DSM 20688</strain>
    </source>
</reference>
<proteinExistence type="predicted"/>
<gene>
    <name evidence="1" type="ORF">ATK06_0710</name>
</gene>
<evidence type="ECO:0000313" key="2">
    <source>
        <dbReference type="Proteomes" id="UP000221653"/>
    </source>
</evidence>
<sequence>MSLEQLVLLADALRPHTRAKIVDYPALAAVAGATTARLHGVPVHISVENAARTASRLILKLQPLSSHNETFARLVSDTMRELALVRDIN</sequence>
<dbReference type="AlphaFoldDB" id="A0A2A9DM14"/>
<dbReference type="Proteomes" id="UP000221653">
    <property type="component" value="Unassembled WGS sequence"/>
</dbReference>
<dbReference type="EMBL" id="PDJF01000001">
    <property type="protein sequence ID" value="PFG27634.1"/>
    <property type="molecule type" value="Genomic_DNA"/>
</dbReference>
<dbReference type="RefSeq" id="WP_098388846.1">
    <property type="nucleotide sequence ID" value="NZ_LS483464.1"/>
</dbReference>
<evidence type="ECO:0000313" key="1">
    <source>
        <dbReference type="EMBL" id="PFG27634.1"/>
    </source>
</evidence>
<protein>
    <submittedName>
        <fullName evidence="1">Uncharacterized protein</fullName>
    </submittedName>
</protein>
<dbReference type="STRING" id="1724.GCA_001044175_00013"/>
<keyword evidence="2" id="KW-1185">Reference proteome</keyword>
<comment type="caution">
    <text evidence="1">The sequence shown here is derived from an EMBL/GenBank/DDBJ whole genome shotgun (WGS) entry which is preliminary data.</text>
</comment>
<name>A0A2A9DM14_9CORY</name>
<dbReference type="OrthoDB" id="4428158at2"/>
<accession>A0A2A9DM14</accession>
<organism evidence="1 2">
    <name type="scientific">Corynebacterium renale</name>
    <dbReference type="NCBI Taxonomy" id="1724"/>
    <lineage>
        <taxon>Bacteria</taxon>
        <taxon>Bacillati</taxon>
        <taxon>Actinomycetota</taxon>
        <taxon>Actinomycetes</taxon>
        <taxon>Mycobacteriales</taxon>
        <taxon>Corynebacteriaceae</taxon>
        <taxon>Corynebacterium</taxon>
    </lineage>
</organism>